<proteinExistence type="inferred from homology"/>
<gene>
    <name evidence="7" type="ORF">S01H4_59555</name>
</gene>
<comment type="cofactor">
    <cofactor evidence="1">
        <name>Zn(2+)</name>
        <dbReference type="ChEBI" id="CHEBI:29105"/>
    </cofactor>
</comment>
<name>X1DWQ5_9ZZZZ</name>
<dbReference type="CDD" id="cd07729">
    <property type="entry name" value="AHL_lactonase_MBL-fold"/>
    <property type="match status" value="1"/>
</dbReference>
<organism evidence="7">
    <name type="scientific">marine sediment metagenome</name>
    <dbReference type="NCBI Taxonomy" id="412755"/>
    <lineage>
        <taxon>unclassified sequences</taxon>
        <taxon>metagenomes</taxon>
        <taxon>ecological metagenomes</taxon>
    </lineage>
</organism>
<dbReference type="GO" id="GO:0016787">
    <property type="term" value="F:hydrolase activity"/>
    <property type="evidence" value="ECO:0007669"/>
    <property type="project" value="UniProtKB-KW"/>
</dbReference>
<protein>
    <recommendedName>
        <fullName evidence="6">Metallo-beta-lactamase domain-containing protein</fullName>
    </recommendedName>
</protein>
<keyword evidence="4" id="KW-0378">Hydrolase</keyword>
<dbReference type="EMBL" id="BART01034947">
    <property type="protein sequence ID" value="GAH09369.1"/>
    <property type="molecule type" value="Genomic_DNA"/>
</dbReference>
<comment type="similarity">
    <text evidence="2">Belongs to the metallo-beta-lactamase superfamily.</text>
</comment>
<evidence type="ECO:0000256" key="1">
    <source>
        <dbReference type="ARBA" id="ARBA00001947"/>
    </source>
</evidence>
<comment type="caution">
    <text evidence="7">The sequence shown here is derived from an EMBL/GenBank/DDBJ whole genome shotgun (WGS) entry which is preliminary data.</text>
</comment>
<feature type="non-terminal residue" evidence="7">
    <location>
        <position position="1"/>
    </location>
</feature>
<evidence type="ECO:0000256" key="5">
    <source>
        <dbReference type="ARBA" id="ARBA00022833"/>
    </source>
</evidence>
<reference evidence="7" key="1">
    <citation type="journal article" date="2014" name="Front. Microbiol.">
        <title>High frequency of phylogenetically diverse reductive dehalogenase-homologous genes in deep subseafloor sedimentary metagenomes.</title>
        <authorList>
            <person name="Kawai M."/>
            <person name="Futagami T."/>
            <person name="Toyoda A."/>
            <person name="Takaki Y."/>
            <person name="Nishi S."/>
            <person name="Hori S."/>
            <person name="Arai W."/>
            <person name="Tsubouchi T."/>
            <person name="Morono Y."/>
            <person name="Uchiyama I."/>
            <person name="Ito T."/>
            <person name="Fujiyama A."/>
            <person name="Inagaki F."/>
            <person name="Takami H."/>
        </authorList>
    </citation>
    <scope>NUCLEOTIDE SEQUENCE</scope>
    <source>
        <strain evidence="7">Expedition CK06-06</strain>
    </source>
</reference>
<dbReference type="AlphaFoldDB" id="X1DWQ5"/>
<keyword evidence="3" id="KW-0479">Metal-binding</keyword>
<feature type="domain" description="Metallo-beta-lactamase" evidence="6">
    <location>
        <begin position="1"/>
        <end position="160"/>
    </location>
</feature>
<dbReference type="InterPro" id="IPR051013">
    <property type="entry name" value="MBL_superfamily_lactonases"/>
</dbReference>
<dbReference type="Gene3D" id="3.60.15.10">
    <property type="entry name" value="Ribonuclease Z/Hydroxyacylglutathione hydrolase-like"/>
    <property type="match status" value="1"/>
</dbReference>
<evidence type="ECO:0000256" key="3">
    <source>
        <dbReference type="ARBA" id="ARBA00022723"/>
    </source>
</evidence>
<dbReference type="PANTHER" id="PTHR42978">
    <property type="entry name" value="QUORUM-QUENCHING LACTONASE YTNP-RELATED-RELATED"/>
    <property type="match status" value="1"/>
</dbReference>
<dbReference type="InterPro" id="IPR036866">
    <property type="entry name" value="RibonucZ/Hydroxyglut_hydro"/>
</dbReference>
<evidence type="ECO:0000256" key="2">
    <source>
        <dbReference type="ARBA" id="ARBA00007749"/>
    </source>
</evidence>
<accession>X1DWQ5</accession>
<keyword evidence="5" id="KW-0862">Zinc</keyword>
<dbReference type="GO" id="GO:0046872">
    <property type="term" value="F:metal ion binding"/>
    <property type="evidence" value="ECO:0007669"/>
    <property type="project" value="UniProtKB-KW"/>
</dbReference>
<evidence type="ECO:0000259" key="6">
    <source>
        <dbReference type="SMART" id="SM00849"/>
    </source>
</evidence>
<dbReference type="Pfam" id="PF00753">
    <property type="entry name" value="Lactamase_B"/>
    <property type="match status" value="1"/>
</dbReference>
<evidence type="ECO:0000256" key="4">
    <source>
        <dbReference type="ARBA" id="ARBA00022801"/>
    </source>
</evidence>
<evidence type="ECO:0000313" key="7">
    <source>
        <dbReference type="EMBL" id="GAH09369.1"/>
    </source>
</evidence>
<dbReference type="PANTHER" id="PTHR42978:SF7">
    <property type="entry name" value="METALLO-HYDROLASE RV2300C-RELATED"/>
    <property type="match status" value="1"/>
</dbReference>
<sequence>GLKIMEFEEALDTVNLKPEDVDIVIQTHLHNDHCENTYKCTKAKVYVQQAELDFFKSPHPLDHRYYSDLLDESEVVSVEGDTEILPGVRVVLTPGHTPGGQSVAVETDGGTAVITGFCCNLNNFPSVGPAVTPGVHLNAIEAYESAQRVKELGDILIPIHDIEIGRSGRIPI</sequence>
<dbReference type="SUPFAM" id="SSF56281">
    <property type="entry name" value="Metallo-hydrolase/oxidoreductase"/>
    <property type="match status" value="1"/>
</dbReference>
<dbReference type="InterPro" id="IPR001279">
    <property type="entry name" value="Metallo-B-lactamas"/>
</dbReference>
<dbReference type="SMART" id="SM00849">
    <property type="entry name" value="Lactamase_B"/>
    <property type="match status" value="1"/>
</dbReference>